<dbReference type="AlphaFoldDB" id="A0A517WQK5"/>
<dbReference type="InterPro" id="IPR001646">
    <property type="entry name" value="5peptide_repeat"/>
</dbReference>
<accession>A0A517WQK5</accession>
<proteinExistence type="predicted"/>
<evidence type="ECO:0000256" key="2">
    <source>
        <dbReference type="SAM" id="Phobius"/>
    </source>
</evidence>
<keyword evidence="1" id="KW-0175">Coiled coil</keyword>
<gene>
    <name evidence="3" type="primary">pipB2_1</name>
    <name evidence="3" type="ORF">V202x_08950</name>
</gene>
<protein>
    <submittedName>
        <fullName evidence="3">Secreted effector protein pipB2</fullName>
    </submittedName>
</protein>
<dbReference type="Pfam" id="PF00805">
    <property type="entry name" value="Pentapeptide"/>
    <property type="match status" value="1"/>
</dbReference>
<reference evidence="3 4" key="1">
    <citation type="submission" date="2019-03" db="EMBL/GenBank/DDBJ databases">
        <title>Deep-cultivation of Planctomycetes and their phenomic and genomic characterization uncovers novel biology.</title>
        <authorList>
            <person name="Wiegand S."/>
            <person name="Jogler M."/>
            <person name="Boedeker C."/>
            <person name="Pinto D."/>
            <person name="Vollmers J."/>
            <person name="Rivas-Marin E."/>
            <person name="Kohn T."/>
            <person name="Peeters S.H."/>
            <person name="Heuer A."/>
            <person name="Rast P."/>
            <person name="Oberbeckmann S."/>
            <person name="Bunk B."/>
            <person name="Jeske O."/>
            <person name="Meyerdierks A."/>
            <person name="Storesund J.E."/>
            <person name="Kallscheuer N."/>
            <person name="Luecker S."/>
            <person name="Lage O.M."/>
            <person name="Pohl T."/>
            <person name="Merkel B.J."/>
            <person name="Hornburger P."/>
            <person name="Mueller R.-W."/>
            <person name="Bruemmer F."/>
            <person name="Labrenz M."/>
            <person name="Spormann A.M."/>
            <person name="Op den Camp H."/>
            <person name="Overmann J."/>
            <person name="Amann R."/>
            <person name="Jetten M.S.M."/>
            <person name="Mascher T."/>
            <person name="Medema M.H."/>
            <person name="Devos D.P."/>
            <person name="Kaster A.-K."/>
            <person name="Ovreas L."/>
            <person name="Rohde M."/>
            <person name="Galperin M.Y."/>
            <person name="Jogler C."/>
        </authorList>
    </citation>
    <scope>NUCLEOTIDE SEQUENCE [LARGE SCALE GENOMIC DNA]</scope>
    <source>
        <strain evidence="3 4">V202</strain>
    </source>
</reference>
<name>A0A517WQK5_9PLAN</name>
<dbReference type="Gene3D" id="2.160.20.80">
    <property type="entry name" value="E3 ubiquitin-protein ligase SopA"/>
    <property type="match status" value="1"/>
</dbReference>
<keyword evidence="4" id="KW-1185">Reference proteome</keyword>
<evidence type="ECO:0000313" key="3">
    <source>
        <dbReference type="EMBL" id="QDU07538.1"/>
    </source>
</evidence>
<keyword evidence="2" id="KW-0812">Transmembrane</keyword>
<feature type="coiled-coil region" evidence="1">
    <location>
        <begin position="31"/>
        <end position="73"/>
    </location>
</feature>
<dbReference type="OrthoDB" id="230896at2"/>
<dbReference type="EMBL" id="CP037422">
    <property type="protein sequence ID" value="QDU07538.1"/>
    <property type="molecule type" value="Genomic_DNA"/>
</dbReference>
<keyword evidence="2" id="KW-1133">Transmembrane helix</keyword>
<dbReference type="SUPFAM" id="SSF141571">
    <property type="entry name" value="Pentapeptide repeat-like"/>
    <property type="match status" value="1"/>
</dbReference>
<keyword evidence="2" id="KW-0472">Membrane</keyword>
<dbReference type="PANTHER" id="PTHR14136">
    <property type="entry name" value="BTB_POZ DOMAIN-CONTAINING PROTEIN KCTD9"/>
    <property type="match status" value="1"/>
</dbReference>
<evidence type="ECO:0000256" key="1">
    <source>
        <dbReference type="SAM" id="Coils"/>
    </source>
</evidence>
<evidence type="ECO:0000313" key="4">
    <source>
        <dbReference type="Proteomes" id="UP000318384"/>
    </source>
</evidence>
<feature type="transmembrane region" description="Helical" evidence="2">
    <location>
        <begin position="7"/>
        <end position="25"/>
    </location>
</feature>
<dbReference type="PANTHER" id="PTHR14136:SF17">
    <property type="entry name" value="BTB_POZ DOMAIN-CONTAINING PROTEIN KCTD9"/>
    <property type="match status" value="1"/>
</dbReference>
<sequence length="307" mass="35119">MKPIINFFFVFVSITISLTVLVLYIKQDSFIESQNHSIQKQNEELQLQLNQKTKKLQTQLNQQNTKLQKLIDQQIIERKRAKRTRLIDILYQEREAQSGSIPVFLKNHSTSRKPRLPKANLRSRREAVIEFIKLEREAGKKIDLNSAFLSNVDLSRKKLKEYDLVGALKGASLRGAHLEGVDFSDTNLEGATFLGANLESARFFGANLIDTNLRATNLEGAMFFETRLAGAKFHGSYIKLAVFYGAFLHGAIVNSSQWIEDYHKMNPRLRTFRLDQYSLVEGKDENGDRIYFINGPDPALKAKKPKL</sequence>
<dbReference type="Proteomes" id="UP000318384">
    <property type="component" value="Chromosome"/>
</dbReference>
<organism evidence="3 4">
    <name type="scientific">Gimesia aquarii</name>
    <dbReference type="NCBI Taxonomy" id="2527964"/>
    <lineage>
        <taxon>Bacteria</taxon>
        <taxon>Pseudomonadati</taxon>
        <taxon>Planctomycetota</taxon>
        <taxon>Planctomycetia</taxon>
        <taxon>Planctomycetales</taxon>
        <taxon>Planctomycetaceae</taxon>
        <taxon>Gimesia</taxon>
    </lineage>
</organism>
<dbReference type="InterPro" id="IPR051082">
    <property type="entry name" value="Pentapeptide-BTB/POZ_domain"/>
</dbReference>